<evidence type="ECO:0000313" key="2">
    <source>
        <dbReference type="WBParaSite" id="ES5_v2.g11010.t1"/>
    </source>
</evidence>
<name>A0AC34F204_9BILA</name>
<sequence length="182" mass="21395">MTNFLFIVLVIFCCYSIFVKAQTYETGDNDKLYGCSNKCTLEDPSLACWNQTLSAFEHFLMDHMKFYVAVQTNIDQWHRRNDLNYSSNFVQMLSESNKSMQSYLHKDDIIDSEMVSNVVTSLIKSVEKKSSKIIDWVWHFSCPLPCGYFHDTYFMMFIASLIINIAFIFAMSYEWLFNDDDD</sequence>
<accession>A0AC34F204</accession>
<evidence type="ECO:0000313" key="1">
    <source>
        <dbReference type="Proteomes" id="UP000887579"/>
    </source>
</evidence>
<proteinExistence type="predicted"/>
<dbReference type="WBParaSite" id="ES5_v2.g11010.t1">
    <property type="protein sequence ID" value="ES5_v2.g11010.t1"/>
    <property type="gene ID" value="ES5_v2.g11010"/>
</dbReference>
<organism evidence="1 2">
    <name type="scientific">Panagrolaimus sp. ES5</name>
    <dbReference type="NCBI Taxonomy" id="591445"/>
    <lineage>
        <taxon>Eukaryota</taxon>
        <taxon>Metazoa</taxon>
        <taxon>Ecdysozoa</taxon>
        <taxon>Nematoda</taxon>
        <taxon>Chromadorea</taxon>
        <taxon>Rhabditida</taxon>
        <taxon>Tylenchina</taxon>
        <taxon>Panagrolaimomorpha</taxon>
        <taxon>Panagrolaimoidea</taxon>
        <taxon>Panagrolaimidae</taxon>
        <taxon>Panagrolaimus</taxon>
    </lineage>
</organism>
<reference evidence="2" key="1">
    <citation type="submission" date="2022-11" db="UniProtKB">
        <authorList>
            <consortium name="WormBaseParasite"/>
        </authorList>
    </citation>
    <scope>IDENTIFICATION</scope>
</reference>
<protein>
    <submittedName>
        <fullName evidence="2">Uncharacterized protein</fullName>
    </submittedName>
</protein>
<dbReference type="Proteomes" id="UP000887579">
    <property type="component" value="Unplaced"/>
</dbReference>